<feature type="transmembrane region" description="Helical" evidence="1">
    <location>
        <begin position="78"/>
        <end position="99"/>
    </location>
</feature>
<organism evidence="2 3">
    <name type="scientific">Candidatus Doudnabacteria bacterium RIFCSPHIGHO2_01_FULL_49_9</name>
    <dbReference type="NCBI Taxonomy" id="1817827"/>
    <lineage>
        <taxon>Bacteria</taxon>
        <taxon>Candidatus Doudnaibacteriota</taxon>
    </lineage>
</organism>
<evidence type="ECO:0000313" key="2">
    <source>
        <dbReference type="EMBL" id="OGE82818.1"/>
    </source>
</evidence>
<comment type="caution">
    <text evidence="2">The sequence shown here is derived from an EMBL/GenBank/DDBJ whole genome shotgun (WGS) entry which is preliminary data.</text>
</comment>
<dbReference type="Gene3D" id="2.50.20.20">
    <property type="match status" value="1"/>
</dbReference>
<dbReference type="EMBL" id="MFEN01000064">
    <property type="protein sequence ID" value="OGE82818.1"/>
    <property type="molecule type" value="Genomic_DNA"/>
</dbReference>
<name>A0A1F5NYU0_9BACT</name>
<sequence length="497" mass="53858">MTQTTNGAVKEIVDYIEKGRAHGMADDLVRTNLAAAGWPEQSIADSFASLNHTAEVPAAAAAPIVAAPAQPKRKKKALLLLIGFVIFLLLAAGGGYVYYTQYYFSPEGLWSEAVLNAREQTSGMMQFSATYQETVPFDPNGGQGTGYPAGLTLSVLGSSKFQKTGETENSSITSAISSELAGFTYEMEVEARKIEQQLYFKTVNNMLNYFPAGLGQTTPGPLGQWYRYDLAANPSSASAAQTLLDSIIVLNRADILTEPQYLGIEDTDGVPAAHYQVAIDRNRLAGYLKDTTAEGLAEKLSFQTAEIWIGKKDGLIRRIFLRTNFPAFVGSRLVANTKTEGEDRDAKRLADIRQMQAALEIFFNANDRYPGAENGLPELPGTPGDSTLPFAPKPADGECTPEQNLYWYEPAADRQNYEIRFCLGGDMGQLKKGPRTATASGITPQVADATIAPPVSLRLADMELTGTLELDLNFSDYNQPQTITAPATSEPVTPTQE</sequence>
<keyword evidence="1" id="KW-1133">Transmembrane helix</keyword>
<proteinExistence type="predicted"/>
<protein>
    <submittedName>
        <fullName evidence="2">Uncharacterized protein</fullName>
    </submittedName>
</protein>
<evidence type="ECO:0000256" key="1">
    <source>
        <dbReference type="SAM" id="Phobius"/>
    </source>
</evidence>
<dbReference type="Proteomes" id="UP000176339">
    <property type="component" value="Unassembled WGS sequence"/>
</dbReference>
<reference evidence="2 3" key="1">
    <citation type="journal article" date="2016" name="Nat. Commun.">
        <title>Thousands of microbial genomes shed light on interconnected biogeochemical processes in an aquifer system.</title>
        <authorList>
            <person name="Anantharaman K."/>
            <person name="Brown C.T."/>
            <person name="Hug L.A."/>
            <person name="Sharon I."/>
            <person name="Castelle C.J."/>
            <person name="Probst A.J."/>
            <person name="Thomas B.C."/>
            <person name="Singh A."/>
            <person name="Wilkins M.J."/>
            <person name="Karaoz U."/>
            <person name="Brodie E.L."/>
            <person name="Williams K.H."/>
            <person name="Hubbard S.S."/>
            <person name="Banfield J.F."/>
        </authorList>
    </citation>
    <scope>NUCLEOTIDE SEQUENCE [LARGE SCALE GENOMIC DNA]</scope>
</reference>
<keyword evidence="1" id="KW-0472">Membrane</keyword>
<keyword evidence="1" id="KW-0812">Transmembrane</keyword>
<accession>A0A1F5NYU0</accession>
<dbReference type="AlphaFoldDB" id="A0A1F5NYU0"/>
<evidence type="ECO:0000313" key="3">
    <source>
        <dbReference type="Proteomes" id="UP000176339"/>
    </source>
</evidence>
<gene>
    <name evidence="2" type="ORF">A2846_00660</name>
</gene>